<keyword evidence="3" id="KW-1185">Reference proteome</keyword>
<dbReference type="EMBL" id="BLAL01000012">
    <property type="protein sequence ID" value="GES74864.1"/>
    <property type="molecule type" value="Genomic_DNA"/>
</dbReference>
<comment type="caution">
    <text evidence="1">The sequence shown here is derived from an EMBL/GenBank/DDBJ whole genome shotgun (WGS) entry which is preliminary data.</text>
</comment>
<reference evidence="2" key="2">
    <citation type="submission" date="2019-10" db="EMBL/GenBank/DDBJ databases">
        <title>Conservation and host-specific expression of non-tandemly repeated heterogenous ribosome RNA gene in arbuscular mycorrhizal fungi.</title>
        <authorList>
            <person name="Maeda T."/>
            <person name="Kobayashi Y."/>
            <person name="Nakagawa T."/>
            <person name="Ezawa T."/>
            <person name="Yamaguchi K."/>
            <person name="Bino T."/>
            <person name="Nishimoto Y."/>
            <person name="Shigenobu S."/>
            <person name="Kawaguchi M."/>
        </authorList>
    </citation>
    <scope>NUCLEOTIDE SEQUENCE</scope>
    <source>
        <strain evidence="2">HR1</strain>
    </source>
</reference>
<evidence type="ECO:0000313" key="1">
    <source>
        <dbReference type="EMBL" id="GBB98483.1"/>
    </source>
</evidence>
<dbReference type="OrthoDB" id="2415317at2759"/>
<gene>
    <name evidence="2" type="ORF">RCL2_000232600</name>
    <name evidence="1" type="ORF">RclHR1_03240008</name>
</gene>
<dbReference type="AlphaFoldDB" id="A0A2Z6R8B2"/>
<proteinExistence type="predicted"/>
<organism evidence="1 3">
    <name type="scientific">Rhizophagus clarus</name>
    <dbReference type="NCBI Taxonomy" id="94130"/>
    <lineage>
        <taxon>Eukaryota</taxon>
        <taxon>Fungi</taxon>
        <taxon>Fungi incertae sedis</taxon>
        <taxon>Mucoromycota</taxon>
        <taxon>Glomeromycotina</taxon>
        <taxon>Glomeromycetes</taxon>
        <taxon>Glomerales</taxon>
        <taxon>Glomeraceae</taxon>
        <taxon>Rhizophagus</taxon>
    </lineage>
</organism>
<dbReference type="Proteomes" id="UP000247702">
    <property type="component" value="Unassembled WGS sequence"/>
</dbReference>
<sequence>MYYYFIIFVKKDTTCPHYQQLIYLGEDDDVRLNSQKEDRVKKFFKELSNRSRDFNLLPVTNVKTGNSTIPNIVFIELHNKILDAEKILKEKTLEIFCTEYEILDLHYPLREVLEKKLAEFKSIYPGQTARILLNVEIKRQFPSYMTRNIFNKKNA</sequence>
<dbReference type="EMBL" id="BEXD01002491">
    <property type="protein sequence ID" value="GBB98483.1"/>
    <property type="molecule type" value="Genomic_DNA"/>
</dbReference>
<name>A0A2Z6R8B2_9GLOM</name>
<evidence type="ECO:0000313" key="3">
    <source>
        <dbReference type="Proteomes" id="UP000247702"/>
    </source>
</evidence>
<evidence type="ECO:0000313" key="2">
    <source>
        <dbReference type="EMBL" id="GES74864.1"/>
    </source>
</evidence>
<reference evidence="1 3" key="1">
    <citation type="submission" date="2017-11" db="EMBL/GenBank/DDBJ databases">
        <title>The genome of Rhizophagus clarus HR1 reveals common genetic basis of auxotrophy among arbuscular mycorrhizal fungi.</title>
        <authorList>
            <person name="Kobayashi Y."/>
        </authorList>
    </citation>
    <scope>NUCLEOTIDE SEQUENCE [LARGE SCALE GENOMIC DNA]</scope>
    <source>
        <strain evidence="1 3">HR1</strain>
    </source>
</reference>
<accession>A0A2Z6R8B2</accession>
<protein>
    <submittedName>
        <fullName evidence="1">Uncharacterized protein</fullName>
    </submittedName>
</protein>
<dbReference type="Proteomes" id="UP000615446">
    <property type="component" value="Unassembled WGS sequence"/>
</dbReference>